<gene>
    <name evidence="3" type="ORF">C421010_172</name>
    <name evidence="1" type="ORF">S250808_171</name>
    <name evidence="2" type="ORF">T040910_172</name>
</gene>
<reference evidence="4 5" key="1">
    <citation type="journal article" date="2016" name="Virology">
        <title>The genomic content and context of auxiliary metabolic genes in marine cyanomyoviruses.</title>
        <authorList>
            <person name="Crummett L.T."/>
            <person name="Puxty R.J."/>
            <person name="Weihe C."/>
            <person name="Marston M.F."/>
            <person name="Martiny J.B."/>
        </authorList>
    </citation>
    <scope>NUCLEOTIDE SEQUENCE [LARGE SCALE GENOMIC DNA]</scope>
    <source>
        <strain evidence="1">0808SB25</strain>
        <strain evidence="2">0910TB04</strain>
        <strain evidence="3">1010CC42</strain>
    </source>
</reference>
<dbReference type="OrthoDB" id="27111at10239"/>
<evidence type="ECO:0000313" key="2">
    <source>
        <dbReference type="EMBL" id="AOV58916.1"/>
    </source>
</evidence>
<dbReference type="EMBL" id="KU686198">
    <property type="protein sequence ID" value="AOV58916.1"/>
    <property type="molecule type" value="Genomic_DNA"/>
</dbReference>
<evidence type="ECO:0000313" key="5">
    <source>
        <dbReference type="Proteomes" id="UP000240804"/>
    </source>
</evidence>
<dbReference type="Proteomes" id="UP000240804">
    <property type="component" value="Segment"/>
</dbReference>
<evidence type="ECO:0000313" key="6">
    <source>
        <dbReference type="Proteomes" id="UP000240920"/>
    </source>
</evidence>
<evidence type="ECO:0000313" key="3">
    <source>
        <dbReference type="EMBL" id="AOV59155.1"/>
    </source>
</evidence>
<keyword evidence="4" id="KW-1185">Reference proteome</keyword>
<dbReference type="GeneID" id="30306462"/>
<accession>A0A1D8KJ48</accession>
<dbReference type="EMBL" id="KU686197">
    <property type="protein sequence ID" value="AOV58676.1"/>
    <property type="molecule type" value="Genomic_DNA"/>
</dbReference>
<protein>
    <submittedName>
        <fullName evidence="1">Uncharacterized protein</fullName>
    </submittedName>
</protein>
<dbReference type="EMBL" id="KU686199">
    <property type="protein sequence ID" value="AOV59155.1"/>
    <property type="molecule type" value="Genomic_DNA"/>
</dbReference>
<proteinExistence type="predicted"/>
<evidence type="ECO:0000313" key="4">
    <source>
        <dbReference type="Proteomes" id="UP000204537"/>
    </source>
</evidence>
<sequence length="42" mass="4810">MPFPPFSDDRELAIRSSDVTLICEPSAMFAAQYYDLKDNEPE</sequence>
<dbReference type="KEGG" id="vg:30306462"/>
<name>A0A1D8KJ48_9CAUD</name>
<dbReference type="RefSeq" id="YP_009321435.1">
    <property type="nucleotide sequence ID" value="NC_031906.1"/>
</dbReference>
<organism evidence="1 6">
    <name type="scientific">Synechococcus phage S-CAM3</name>
    <dbReference type="NCBI Taxonomy" id="1883366"/>
    <lineage>
        <taxon>Viruses</taxon>
        <taxon>Duplodnaviria</taxon>
        <taxon>Heunggongvirae</taxon>
        <taxon>Uroviricota</taxon>
        <taxon>Caudoviricetes</taxon>
        <taxon>Pantevenvirales</taxon>
        <taxon>Kyanoviridae</taxon>
        <taxon>Charybdisvirus</taxon>
        <taxon>Charybdisvirus scam3</taxon>
    </lineage>
</organism>
<dbReference type="Proteomes" id="UP000240920">
    <property type="component" value="Segment"/>
</dbReference>
<evidence type="ECO:0000313" key="1">
    <source>
        <dbReference type="EMBL" id="AOV58676.1"/>
    </source>
</evidence>
<dbReference type="Proteomes" id="UP000204537">
    <property type="component" value="Segment"/>
</dbReference>